<proteinExistence type="predicted"/>
<dbReference type="Proteomes" id="UP000002714">
    <property type="component" value="Chromosome"/>
</dbReference>
<keyword evidence="2" id="KW-1185">Reference proteome</keyword>
<name>Q30QD1_SULDN</name>
<dbReference type="EMBL" id="CP000153">
    <property type="protein sequence ID" value="ABB44800.1"/>
    <property type="molecule type" value="Genomic_DNA"/>
</dbReference>
<gene>
    <name evidence="1" type="ordered locus">Suden_1523</name>
</gene>
<dbReference type="OrthoDB" id="5334356at2"/>
<reference evidence="1 2" key="1">
    <citation type="journal article" date="2008" name="Appl. Environ. Microbiol.">
        <title>Genome of the epsilonproteobacterial chemolithoautotroph Sulfurimonas denitrificans.</title>
        <authorList>
            <person name="Sievert S.M."/>
            <person name="Scott K.M."/>
            <person name="Klotz M.G."/>
            <person name="Chain P.S.G."/>
            <person name="Hauser L.J."/>
            <person name="Hemp J."/>
            <person name="Huegler M."/>
            <person name="Land M."/>
            <person name="Lapidus A."/>
            <person name="Larimer F.W."/>
            <person name="Lucas S."/>
            <person name="Malfatti S.A."/>
            <person name="Meyer F."/>
            <person name="Paulsen I.T."/>
            <person name="Ren Q."/>
            <person name="Simon J."/>
            <person name="Bailey K."/>
            <person name="Diaz E."/>
            <person name="Fitzpatrick K.A."/>
            <person name="Glover B."/>
            <person name="Gwatney N."/>
            <person name="Korajkic A."/>
            <person name="Long A."/>
            <person name="Mobberley J.M."/>
            <person name="Pantry S.N."/>
            <person name="Pazder G."/>
            <person name="Peterson S."/>
            <person name="Quintanilla J.D."/>
            <person name="Sprinkle R."/>
            <person name="Stephens J."/>
            <person name="Thomas P."/>
            <person name="Vaughn R."/>
            <person name="Weber M.J."/>
            <person name="Wooten L.L."/>
        </authorList>
    </citation>
    <scope>NUCLEOTIDE SEQUENCE [LARGE SCALE GENOMIC DNA]</scope>
    <source>
        <strain evidence="2">ATCC 33889 / DSM 1251</strain>
    </source>
</reference>
<dbReference type="KEGG" id="tdn:Suden_1523"/>
<organism evidence="1 2">
    <name type="scientific">Sulfurimonas denitrificans (strain ATCC 33889 / DSM 1251)</name>
    <name type="common">Thiomicrospira denitrificans (strain ATCC 33889 / DSM 1251)</name>
    <dbReference type="NCBI Taxonomy" id="326298"/>
    <lineage>
        <taxon>Bacteria</taxon>
        <taxon>Pseudomonadati</taxon>
        <taxon>Campylobacterota</taxon>
        <taxon>Epsilonproteobacteria</taxon>
        <taxon>Campylobacterales</taxon>
        <taxon>Sulfurimonadaceae</taxon>
        <taxon>Sulfurimonas</taxon>
    </lineage>
</organism>
<dbReference type="AlphaFoldDB" id="Q30QD1"/>
<dbReference type="HOGENOM" id="CLU_1824334_0_0_7"/>
<sequence length="142" mass="16314">MEAKAIKSLEYLDVDAIDKHLENVEYIIMAAPSPERFIQTPIHFTIFLNTTQNFSQEIQEAIFGKFLIENGIKNPQEIMSQLMPVGFSTGVHETHMPLLLIKHEDVNSIPHKTMFVMDFLADSENFSETKEKSLTGWSYSYN</sequence>
<dbReference type="RefSeq" id="WP_011373152.1">
    <property type="nucleotide sequence ID" value="NC_007575.1"/>
</dbReference>
<evidence type="ECO:0000313" key="1">
    <source>
        <dbReference type="EMBL" id="ABB44800.1"/>
    </source>
</evidence>
<dbReference type="STRING" id="326298.Suden_1523"/>
<accession>Q30QD1</accession>
<dbReference type="eggNOG" id="ENOG5032JQR">
    <property type="taxonomic scope" value="Bacteria"/>
</dbReference>
<evidence type="ECO:0000313" key="2">
    <source>
        <dbReference type="Proteomes" id="UP000002714"/>
    </source>
</evidence>
<protein>
    <submittedName>
        <fullName evidence="1">Uncharacterized protein</fullName>
    </submittedName>
</protein>